<dbReference type="NCBIfam" id="TIGR01076">
    <property type="entry name" value="sortase_fam"/>
    <property type="match status" value="1"/>
</dbReference>
<keyword evidence="4" id="KW-0472">Membrane</keyword>
<feature type="transmembrane region" description="Helical" evidence="4">
    <location>
        <begin position="225"/>
        <end position="243"/>
    </location>
</feature>
<evidence type="ECO:0000256" key="3">
    <source>
        <dbReference type="SAM" id="MobiDB-lite"/>
    </source>
</evidence>
<accession>A0A943GQL4</accession>
<gene>
    <name evidence="5" type="ORF">KHY67_06885</name>
</gene>
<evidence type="ECO:0000256" key="4">
    <source>
        <dbReference type="SAM" id="Phobius"/>
    </source>
</evidence>
<keyword evidence="4" id="KW-0812">Transmembrane</keyword>
<sequence>MAYFPLAAMGSASHQDDAVQAVDASMAHVNPEMKERLLTQAKAYNEKLAGNPIDGFTEELLPYGQQLSPDGHDTAFGYVTIPDIDLCMPMYHGADDAALSAGIGHLEGTSLPIGGTSTHAVLTAHSGLEGMRAFDDIRKLEPGDVFGVKILGDLHCYRVTGSQTVLPSETRGLAIAQGEDLCTLLTCTPYGVNSHRLLVRGERCEIPEGFPDGGLSPSGPGLARTLPLLAGLLITLALLAYVLSKRMRARARGVPVGGAREDEANSIGTDAKDRMRSR</sequence>
<dbReference type="InterPro" id="IPR023365">
    <property type="entry name" value="Sortase_dom-sf"/>
</dbReference>
<dbReference type="Proteomes" id="UP000738879">
    <property type="component" value="Unassembled WGS sequence"/>
</dbReference>
<organism evidence="5 6">
    <name type="scientific">Collinsella intestinalis</name>
    <dbReference type="NCBI Taxonomy" id="147207"/>
    <lineage>
        <taxon>Bacteria</taxon>
        <taxon>Bacillati</taxon>
        <taxon>Actinomycetota</taxon>
        <taxon>Coriobacteriia</taxon>
        <taxon>Coriobacteriales</taxon>
        <taxon>Coriobacteriaceae</taxon>
        <taxon>Collinsella</taxon>
    </lineage>
</organism>
<dbReference type="InterPro" id="IPR042002">
    <property type="entry name" value="Sortase_C"/>
</dbReference>
<dbReference type="AlphaFoldDB" id="A0A943GQL4"/>
<evidence type="ECO:0000256" key="2">
    <source>
        <dbReference type="PIRSR" id="PIRSR605754-1"/>
    </source>
</evidence>
<evidence type="ECO:0000313" key="5">
    <source>
        <dbReference type="EMBL" id="MBS5147404.1"/>
    </source>
</evidence>
<proteinExistence type="predicted"/>
<evidence type="ECO:0000313" key="6">
    <source>
        <dbReference type="Proteomes" id="UP000738879"/>
    </source>
</evidence>
<dbReference type="Gene3D" id="2.40.260.10">
    <property type="entry name" value="Sortase"/>
    <property type="match status" value="1"/>
</dbReference>
<dbReference type="GO" id="GO:0016787">
    <property type="term" value="F:hydrolase activity"/>
    <property type="evidence" value="ECO:0007669"/>
    <property type="project" value="UniProtKB-KW"/>
</dbReference>
<keyword evidence="4" id="KW-1133">Transmembrane helix</keyword>
<feature type="region of interest" description="Disordered" evidence="3">
    <location>
        <begin position="253"/>
        <end position="278"/>
    </location>
</feature>
<reference evidence="5" key="1">
    <citation type="submission" date="2021-02" db="EMBL/GenBank/DDBJ databases">
        <title>Infant gut strain persistence is associated with maternal origin, phylogeny, and functional potential including surface adhesion and iron acquisition.</title>
        <authorList>
            <person name="Lou Y.C."/>
        </authorList>
    </citation>
    <scope>NUCLEOTIDE SEQUENCE</scope>
    <source>
        <strain evidence="5">L3_128_245G1_dasL3_128_245G1_concoct_49</strain>
    </source>
</reference>
<name>A0A943GQL4_9ACTN</name>
<comment type="caution">
    <text evidence="5">The sequence shown here is derived from an EMBL/GenBank/DDBJ whole genome shotgun (WGS) entry which is preliminary data.</text>
</comment>
<evidence type="ECO:0000256" key="1">
    <source>
        <dbReference type="ARBA" id="ARBA00022801"/>
    </source>
</evidence>
<feature type="active site" description="Acyl-thioester intermediate" evidence="2">
    <location>
        <position position="187"/>
    </location>
</feature>
<dbReference type="InterPro" id="IPR005754">
    <property type="entry name" value="Sortase"/>
</dbReference>
<dbReference type="CDD" id="cd05827">
    <property type="entry name" value="Sortase_C"/>
    <property type="match status" value="1"/>
</dbReference>
<dbReference type="Pfam" id="PF04203">
    <property type="entry name" value="Sortase"/>
    <property type="match status" value="1"/>
</dbReference>
<dbReference type="NCBIfam" id="NF033745">
    <property type="entry name" value="class_C_sortase"/>
    <property type="match status" value="1"/>
</dbReference>
<keyword evidence="1" id="KW-0378">Hydrolase</keyword>
<dbReference type="SUPFAM" id="SSF63817">
    <property type="entry name" value="Sortase"/>
    <property type="match status" value="1"/>
</dbReference>
<dbReference type="EMBL" id="JAGZJA010000009">
    <property type="protein sequence ID" value="MBS5147404.1"/>
    <property type="molecule type" value="Genomic_DNA"/>
</dbReference>
<feature type="active site" description="Proton donor/acceptor" evidence="2">
    <location>
        <position position="125"/>
    </location>
</feature>
<protein>
    <submittedName>
        <fullName evidence="5">Class C sortase</fullName>
    </submittedName>
</protein>